<accession>A0ABS2RFU9</accession>
<gene>
    <name evidence="9" type="ORF">JOE57_000539</name>
</gene>
<evidence type="ECO:0000256" key="4">
    <source>
        <dbReference type="ARBA" id="ARBA00022692"/>
    </source>
</evidence>
<comment type="caution">
    <text evidence="9">The sequence shown here is derived from an EMBL/GenBank/DDBJ whole genome shotgun (WGS) entry which is preliminary data.</text>
</comment>
<keyword evidence="6 8" id="KW-0472">Membrane</keyword>
<feature type="transmembrane region" description="Helical" evidence="8">
    <location>
        <begin position="264"/>
        <end position="293"/>
    </location>
</feature>
<dbReference type="Pfam" id="PF09594">
    <property type="entry name" value="GT87"/>
    <property type="match status" value="1"/>
</dbReference>
<feature type="transmembrane region" description="Helical" evidence="8">
    <location>
        <begin position="377"/>
        <end position="397"/>
    </location>
</feature>
<evidence type="ECO:0000256" key="2">
    <source>
        <dbReference type="ARBA" id="ARBA00022475"/>
    </source>
</evidence>
<evidence type="ECO:0000256" key="6">
    <source>
        <dbReference type="ARBA" id="ARBA00023136"/>
    </source>
</evidence>
<comment type="similarity">
    <text evidence="7">Belongs to the glycosyltransferase 87 family.</text>
</comment>
<evidence type="ECO:0000313" key="10">
    <source>
        <dbReference type="Proteomes" id="UP000704762"/>
    </source>
</evidence>
<comment type="subcellular location">
    <subcellularLocation>
        <location evidence="1">Cell membrane</location>
        <topology evidence="1">Multi-pass membrane protein</topology>
    </subcellularLocation>
</comment>
<organism evidence="9 10">
    <name type="scientific">Microlunatus panaciterrae</name>
    <dbReference type="NCBI Taxonomy" id="400768"/>
    <lineage>
        <taxon>Bacteria</taxon>
        <taxon>Bacillati</taxon>
        <taxon>Actinomycetota</taxon>
        <taxon>Actinomycetes</taxon>
        <taxon>Propionibacteriales</taxon>
        <taxon>Propionibacteriaceae</taxon>
        <taxon>Microlunatus</taxon>
    </lineage>
</organism>
<keyword evidence="3 9" id="KW-0808">Transferase</keyword>
<keyword evidence="10" id="KW-1185">Reference proteome</keyword>
<keyword evidence="4 8" id="KW-0812">Transmembrane</keyword>
<name>A0ABS2RFU9_9ACTN</name>
<feature type="transmembrane region" description="Helical" evidence="8">
    <location>
        <begin position="115"/>
        <end position="136"/>
    </location>
</feature>
<dbReference type="Proteomes" id="UP000704762">
    <property type="component" value="Unassembled WGS sequence"/>
</dbReference>
<keyword evidence="9" id="KW-0328">Glycosyltransferase</keyword>
<dbReference type="EC" id="2.4.1.-" evidence="9"/>
<sequence length="405" mass="43427">MTTLELAPARPLTLARIGRAVSLSVLPIIVGLFVAATTFGGKIIPWRPTMVDFDVYRLAGRVLLEGGDFYHLPGSLPFLYPPFAALMAVPLALTPAAVGQIAWTVANVVAMLAILYRLGLTGWVLSLVAAASIFFVEPVSGTFTFGQLGIFLVALIVLDLVPGPQILGRRPAGRRLLPEGVLSGFATALKLTPGIFLIYLVACRKKRAALTMLVTIAALTLITAVILPERSLQFWGRLAHGDTGLGHSIVYYTNQSVMADAVRVIGLGAISSIVGLALSAVVTLLGIWAGLLWHRVGNIALSVTLCGIAGLFASPVSWSHHFVWVVPFAICLIDRRLPVWFRYLGWIFVGWVVAAPFKKLPNGGDVELSWSWSQNLLASVTAILGITVIVASIVLQLQRRARAQG</sequence>
<evidence type="ECO:0000256" key="3">
    <source>
        <dbReference type="ARBA" id="ARBA00022679"/>
    </source>
</evidence>
<keyword evidence="5 8" id="KW-1133">Transmembrane helix</keyword>
<keyword evidence="2" id="KW-1003">Cell membrane</keyword>
<proteinExistence type="inferred from homology"/>
<dbReference type="RefSeq" id="WP_204916276.1">
    <property type="nucleotide sequence ID" value="NZ_BAAAQP010000011.1"/>
</dbReference>
<evidence type="ECO:0000313" key="9">
    <source>
        <dbReference type="EMBL" id="MBM7797618.1"/>
    </source>
</evidence>
<feature type="transmembrane region" description="Helical" evidence="8">
    <location>
        <begin position="20"/>
        <end position="44"/>
    </location>
</feature>
<dbReference type="GO" id="GO:0016757">
    <property type="term" value="F:glycosyltransferase activity"/>
    <property type="evidence" value="ECO:0007669"/>
    <property type="project" value="UniProtKB-KW"/>
</dbReference>
<dbReference type="EMBL" id="JAFBCF010000001">
    <property type="protein sequence ID" value="MBM7797618.1"/>
    <property type="molecule type" value="Genomic_DNA"/>
</dbReference>
<evidence type="ECO:0000256" key="1">
    <source>
        <dbReference type="ARBA" id="ARBA00004651"/>
    </source>
</evidence>
<evidence type="ECO:0000256" key="7">
    <source>
        <dbReference type="ARBA" id="ARBA00024033"/>
    </source>
</evidence>
<evidence type="ECO:0000256" key="5">
    <source>
        <dbReference type="ARBA" id="ARBA00022989"/>
    </source>
</evidence>
<protein>
    <submittedName>
        <fullName evidence="9">Alpha-1,2-mannosyltransferase</fullName>
        <ecNumber evidence="9">2.4.1.-</ecNumber>
    </submittedName>
</protein>
<feature type="transmembrane region" description="Helical" evidence="8">
    <location>
        <begin position="78"/>
        <end position="103"/>
    </location>
</feature>
<evidence type="ECO:0000256" key="8">
    <source>
        <dbReference type="SAM" id="Phobius"/>
    </source>
</evidence>
<feature type="transmembrane region" description="Helical" evidence="8">
    <location>
        <begin position="339"/>
        <end position="357"/>
    </location>
</feature>
<dbReference type="InterPro" id="IPR018584">
    <property type="entry name" value="GT87"/>
</dbReference>
<reference evidence="9 10" key="1">
    <citation type="submission" date="2021-01" db="EMBL/GenBank/DDBJ databases">
        <title>Sequencing the genomes of 1000 actinobacteria strains.</title>
        <authorList>
            <person name="Klenk H.-P."/>
        </authorList>
    </citation>
    <scope>NUCLEOTIDE SEQUENCE [LARGE SCALE GENOMIC DNA]</scope>
    <source>
        <strain evidence="9 10">DSM 18662</strain>
    </source>
</reference>
<feature type="transmembrane region" description="Helical" evidence="8">
    <location>
        <begin position="299"/>
        <end position="318"/>
    </location>
</feature>
<feature type="transmembrane region" description="Helical" evidence="8">
    <location>
        <begin position="142"/>
        <end position="161"/>
    </location>
</feature>
<feature type="transmembrane region" description="Helical" evidence="8">
    <location>
        <begin position="208"/>
        <end position="227"/>
    </location>
</feature>
<feature type="transmembrane region" description="Helical" evidence="8">
    <location>
        <begin position="181"/>
        <end position="202"/>
    </location>
</feature>